<sequence>MMSGSAVDRELADLLSAVFATHRQRAATDESADRDPSAWDPDLWQQLSELGLARLTGREENGGSGADWFAAAALLRAAAAHGVRTPVVEHDLLAGWLLSEAGSPVDDARRSACVLDRHGTARNVGWAAGAERVVVAWPSGGGYRVADVNTSDLDIAAGTNVAGEPRDTVVAQLDSLTGADVDTSVIDRFRLRGAMARAVQTCASLERTLDLTSSYAVEREQFGRPLARFQAVTGLVADIAAETSLAEAATESALTAAVRSDWSAPNLRFLVAVARSCTGRATSTVVRNAHQVHGAIGTTLEHPLHEVTLTALAWRSEFGSVHEWEEIVADAAVAAGADGLWPLISG</sequence>
<dbReference type="PANTHER" id="PTHR43884:SF20">
    <property type="entry name" value="ACYL-COA DEHYDROGENASE FADE28"/>
    <property type="match status" value="1"/>
</dbReference>
<dbReference type="InterPro" id="IPR036250">
    <property type="entry name" value="AcylCo_DH-like_C"/>
</dbReference>
<proteinExistence type="inferred from homology"/>
<evidence type="ECO:0000256" key="3">
    <source>
        <dbReference type="ARBA" id="ARBA00022630"/>
    </source>
</evidence>
<evidence type="ECO:0000256" key="5">
    <source>
        <dbReference type="ARBA" id="ARBA00023002"/>
    </source>
</evidence>
<dbReference type="Proteomes" id="UP000602395">
    <property type="component" value="Unassembled WGS sequence"/>
</dbReference>
<dbReference type="InterPro" id="IPR013786">
    <property type="entry name" value="AcylCoA_DH/ox_N"/>
</dbReference>
<dbReference type="EMBL" id="JACWMS010000002">
    <property type="protein sequence ID" value="MBD1320118.1"/>
    <property type="molecule type" value="Genomic_DNA"/>
</dbReference>
<evidence type="ECO:0000256" key="2">
    <source>
        <dbReference type="ARBA" id="ARBA00009347"/>
    </source>
</evidence>
<dbReference type="SUPFAM" id="SSF47203">
    <property type="entry name" value="Acyl-CoA dehydrogenase C-terminal domain-like"/>
    <property type="match status" value="1"/>
</dbReference>
<keyword evidence="5" id="KW-0560">Oxidoreductase</keyword>
<keyword evidence="3" id="KW-0285">Flavoprotein</keyword>
<dbReference type="SUPFAM" id="SSF56645">
    <property type="entry name" value="Acyl-CoA dehydrogenase NM domain-like"/>
    <property type="match status" value="1"/>
</dbReference>
<feature type="domain" description="Acyl-CoA dehydrogenase/oxidase C-terminal" evidence="6">
    <location>
        <begin position="194"/>
        <end position="318"/>
    </location>
</feature>
<dbReference type="InterPro" id="IPR037069">
    <property type="entry name" value="AcylCoA_DH/ox_N_sf"/>
</dbReference>
<dbReference type="Pfam" id="PF00441">
    <property type="entry name" value="Acyl-CoA_dh_1"/>
    <property type="match status" value="1"/>
</dbReference>
<dbReference type="InterPro" id="IPR009075">
    <property type="entry name" value="AcylCo_DH/oxidase_C"/>
</dbReference>
<dbReference type="Gene3D" id="1.10.540.10">
    <property type="entry name" value="Acyl-CoA dehydrogenase/oxidase, N-terminal domain"/>
    <property type="match status" value="1"/>
</dbReference>
<evidence type="ECO:0000256" key="4">
    <source>
        <dbReference type="ARBA" id="ARBA00022827"/>
    </source>
</evidence>
<evidence type="ECO:0000313" key="8">
    <source>
        <dbReference type="EMBL" id="MBD1320118.1"/>
    </source>
</evidence>
<comment type="cofactor">
    <cofactor evidence="1">
        <name>FAD</name>
        <dbReference type="ChEBI" id="CHEBI:57692"/>
    </cofactor>
</comment>
<feature type="domain" description="Acyl-CoA dehydrogenase/oxidase N-terminal" evidence="7">
    <location>
        <begin position="30"/>
        <end position="104"/>
    </location>
</feature>
<dbReference type="Gene3D" id="1.20.140.10">
    <property type="entry name" value="Butyryl-CoA Dehydrogenase, subunit A, domain 3"/>
    <property type="match status" value="1"/>
</dbReference>
<keyword evidence="4" id="KW-0274">FAD</keyword>
<evidence type="ECO:0000259" key="6">
    <source>
        <dbReference type="Pfam" id="PF00441"/>
    </source>
</evidence>
<dbReference type="PANTHER" id="PTHR43884">
    <property type="entry name" value="ACYL-COA DEHYDROGENASE"/>
    <property type="match status" value="1"/>
</dbReference>
<dbReference type="Pfam" id="PF02771">
    <property type="entry name" value="Acyl-CoA_dh_N"/>
    <property type="match status" value="1"/>
</dbReference>
<evidence type="ECO:0000313" key="9">
    <source>
        <dbReference type="Proteomes" id="UP000602395"/>
    </source>
</evidence>
<gene>
    <name evidence="8" type="ORF">IDF66_11010</name>
</gene>
<name>A0ABR7WBI3_9ACTN</name>
<comment type="similarity">
    <text evidence="2">Belongs to the acyl-CoA dehydrogenase family.</text>
</comment>
<dbReference type="InterPro" id="IPR009100">
    <property type="entry name" value="AcylCoA_DH/oxidase_NM_dom_sf"/>
</dbReference>
<organism evidence="8 9">
    <name type="scientific">Gordonia hankookensis</name>
    <dbReference type="NCBI Taxonomy" id="589403"/>
    <lineage>
        <taxon>Bacteria</taxon>
        <taxon>Bacillati</taxon>
        <taxon>Actinomycetota</taxon>
        <taxon>Actinomycetes</taxon>
        <taxon>Mycobacteriales</taxon>
        <taxon>Gordoniaceae</taxon>
        <taxon>Gordonia</taxon>
    </lineage>
</organism>
<accession>A0ABR7WBI3</accession>
<comment type="caution">
    <text evidence="8">The sequence shown here is derived from an EMBL/GenBank/DDBJ whole genome shotgun (WGS) entry which is preliminary data.</text>
</comment>
<protein>
    <submittedName>
        <fullName evidence="8">Acyl-CoA dehydrogenase family protein</fullName>
    </submittedName>
</protein>
<evidence type="ECO:0000259" key="7">
    <source>
        <dbReference type="Pfam" id="PF02771"/>
    </source>
</evidence>
<reference evidence="8 9" key="1">
    <citation type="submission" date="2020-09" db="EMBL/GenBank/DDBJ databases">
        <title>Novel species in genus Gordonia.</title>
        <authorList>
            <person name="Zhang G."/>
        </authorList>
    </citation>
    <scope>NUCLEOTIDE SEQUENCE [LARGE SCALE GENOMIC DNA]</scope>
    <source>
        <strain evidence="8 9">ON-33</strain>
    </source>
</reference>
<evidence type="ECO:0000256" key="1">
    <source>
        <dbReference type="ARBA" id="ARBA00001974"/>
    </source>
</evidence>
<keyword evidence="9" id="KW-1185">Reference proteome</keyword>